<dbReference type="GO" id="GO:0031298">
    <property type="term" value="C:replication fork protection complex"/>
    <property type="evidence" value="ECO:0007669"/>
    <property type="project" value="TreeGrafter"/>
</dbReference>
<feature type="compositionally biased region" description="Acidic residues" evidence="4">
    <location>
        <begin position="1131"/>
        <end position="1140"/>
    </location>
</feature>
<dbReference type="WBParaSite" id="SMRG1_13370.2">
    <property type="protein sequence ID" value="SMRG1_13370.2"/>
    <property type="gene ID" value="SMRG1_13370"/>
</dbReference>
<dbReference type="Pfam" id="PF26019">
    <property type="entry name" value="HTH_TIMELESS"/>
    <property type="match status" value="1"/>
</dbReference>
<feature type="compositionally biased region" description="Low complexity" evidence="4">
    <location>
        <begin position="745"/>
        <end position="763"/>
    </location>
</feature>
<dbReference type="Pfam" id="PF04821">
    <property type="entry name" value="TIMELESS"/>
    <property type="match status" value="1"/>
</dbReference>
<feature type="region of interest" description="Disordered" evidence="4">
    <location>
        <begin position="1100"/>
        <end position="1156"/>
    </location>
</feature>
<dbReference type="WBParaSite" id="SMRG1_13370.1">
    <property type="protein sequence ID" value="SMRG1_13370.1"/>
    <property type="gene ID" value="SMRG1_13370"/>
</dbReference>
<feature type="domain" description="Timeless N-terminal" evidence="5">
    <location>
        <begin position="26"/>
        <end position="286"/>
    </location>
</feature>
<feature type="region of interest" description="Disordered" evidence="4">
    <location>
        <begin position="581"/>
        <end position="600"/>
    </location>
</feature>
<evidence type="ECO:0000256" key="1">
    <source>
        <dbReference type="ARBA" id="ARBA00004123"/>
    </source>
</evidence>
<feature type="compositionally biased region" description="Basic and acidic residues" evidence="4">
    <location>
        <begin position="1221"/>
        <end position="1238"/>
    </location>
</feature>
<feature type="region of interest" description="Disordered" evidence="4">
    <location>
        <begin position="1185"/>
        <end position="1244"/>
    </location>
</feature>
<dbReference type="Proteomes" id="UP000050790">
    <property type="component" value="Unassembled WGS sequence"/>
</dbReference>
<feature type="compositionally biased region" description="Polar residues" evidence="4">
    <location>
        <begin position="1142"/>
        <end position="1156"/>
    </location>
</feature>
<dbReference type="PANTHER" id="PTHR22940">
    <property type="entry name" value="TIMEOUT/TIMELESS-2"/>
    <property type="match status" value="1"/>
</dbReference>
<feature type="region of interest" description="Disordered" evidence="4">
    <location>
        <begin position="739"/>
        <end position="763"/>
    </location>
</feature>
<evidence type="ECO:0000256" key="3">
    <source>
        <dbReference type="ARBA" id="ARBA00023306"/>
    </source>
</evidence>
<sequence>MLADPTLRYADIQACCSCLGFREGDTYKIDTDAEVSIRTLLRYLRNETSECDIRRELGQLRIVSSDLIPLLRCCSGNKILFELVIRLLMNLTQPAIVCFRQEIPKDRDLYSAYLQVDDLLKSYKKDFADEELFRVLCNVVGSLLDRSWEERSEEDRLLIERILILIRNVLHIAPDVVGEQRTDEDVSVHDQILWAMHLSGWDELLLFLANSDDEQMFAFHTLEIISLMLREQTPELLACAGNRAETKSELNTRRKLIERLKIRDDMERKNFLYACNLRQARFGGAFELVNTPSLSERPLIYHHDITHKAQMATVISKQLDSSVDVVDNVGIVELDVGKRKFRKPKHRKPLVDRPIHRRSILAVQLYLQGFCWQFLKFCYNPIMRVVQSGLTRQATQENDETYFLWTMRFFMAFCRVYRFRSDYISETLSVPIFHWIYDQVINYKEHLVTDKRGGASNQRAMQAARRLELAVACYKEFLTCLNRMLHVTGADKTVQPGDDETQDGVEERLRSQANVAESIIANVFYVAEYQELFPNLLRDYNEIFMSKDYLRDLVEGSHLFITLLSNKICGSNKKIIVKRRRVHRRKKRSSKPKKETHKRDILNQEPEAVRISRLEQQWSNQLERPLIEILLGTAYQENEQDESDDEMNDTRLFDATTGNSEDQQLKSAIRRVQAALFAGSAKTALSMAKRMWRLWPEVAPVSIEEDNSTIDAGRAAGLRPECLNVLGALQQIHMTELEEEEEQEVLNNSSSNSSDSDNLYNEELGISDSNDEELVTTEKEVVLDFSAFMLKFVHPRVVHAYTLLLENYDNNPESVNHAIVHTIHRLAVRERLPGCFFQLRLFRVFQKFLHDRALATSPEFKELANLIKYILRKFFEAEEKNNYILIETLFFKTPKESYETVQGYGTFESNKKTIHWTSEHDKELTQLFEAYRHDPVPSGNDLADLLVKHFSDPSKTRRQIIARLIILGLITSAKQLKEITVRPPKPLSGRNRCLLNNGESSEWTEQEIARLRDIVELHKGSKNMLTEIMNERKVDHDLAVQRCLEQELIMDENRSDKYIPPIRARRVVAAKILELDLVDNENQLKTAVYKRKRTKVQNVDMDVSKELKKSKSRKKKSSSTSDDERSMNSSYEEEEEEEEANTSHNSDSKYNTNENTSPEYINQLVESDRPSDQMDHITYVDHTQNDYTCGAVSPNSESGSPKMSVQKRRRLLSSDDENEDGHDTYHSESPMEIRHPENDEPVGGVFRRVQILSSDSE</sequence>
<dbReference type="GO" id="GO:0043111">
    <property type="term" value="P:replication fork arrest"/>
    <property type="evidence" value="ECO:0007669"/>
    <property type="project" value="TreeGrafter"/>
</dbReference>
<organism evidence="6 7">
    <name type="scientific">Schistosoma margrebowiei</name>
    <dbReference type="NCBI Taxonomy" id="48269"/>
    <lineage>
        <taxon>Eukaryota</taxon>
        <taxon>Metazoa</taxon>
        <taxon>Spiralia</taxon>
        <taxon>Lophotrochozoa</taxon>
        <taxon>Platyhelminthes</taxon>
        <taxon>Trematoda</taxon>
        <taxon>Digenea</taxon>
        <taxon>Strigeidida</taxon>
        <taxon>Schistosomatoidea</taxon>
        <taxon>Schistosomatidae</taxon>
        <taxon>Schistosoma</taxon>
    </lineage>
</organism>
<feature type="compositionally biased region" description="Basic residues" evidence="4">
    <location>
        <begin position="581"/>
        <end position="596"/>
    </location>
</feature>
<evidence type="ECO:0000313" key="8">
    <source>
        <dbReference type="WBParaSite" id="SMRG1_13370.2"/>
    </source>
</evidence>
<evidence type="ECO:0000256" key="2">
    <source>
        <dbReference type="ARBA" id="ARBA00023242"/>
    </source>
</evidence>
<feature type="compositionally biased region" description="Polar residues" evidence="4">
    <location>
        <begin position="1185"/>
        <end position="1203"/>
    </location>
</feature>
<dbReference type="InterPro" id="IPR044998">
    <property type="entry name" value="Timeless"/>
</dbReference>
<accession>A0AA84Z637</accession>
<dbReference type="InterPro" id="IPR006906">
    <property type="entry name" value="Timeless_N"/>
</dbReference>
<dbReference type="AlphaFoldDB" id="A0AA84Z637"/>
<evidence type="ECO:0000313" key="7">
    <source>
        <dbReference type="WBParaSite" id="SMRG1_13370.1"/>
    </source>
</evidence>
<reference evidence="7 8" key="1">
    <citation type="submission" date="2023-11" db="UniProtKB">
        <authorList>
            <consortium name="WormBaseParasite"/>
        </authorList>
    </citation>
    <scope>IDENTIFICATION</scope>
</reference>
<name>A0AA84Z637_9TREM</name>
<keyword evidence="3" id="KW-0131">Cell cycle</keyword>
<dbReference type="WBParaSite" id="SMRG1_13370.5">
    <property type="protein sequence ID" value="SMRG1_13370.5"/>
    <property type="gene ID" value="SMRG1_13370"/>
</dbReference>
<evidence type="ECO:0000256" key="4">
    <source>
        <dbReference type="SAM" id="MobiDB-lite"/>
    </source>
</evidence>
<comment type="subcellular location">
    <subcellularLocation>
        <location evidence="1">Nucleus</location>
    </subcellularLocation>
</comment>
<protein>
    <submittedName>
        <fullName evidence="7 8">TIMELESS domain-containing protein</fullName>
    </submittedName>
</protein>
<evidence type="ECO:0000259" key="5">
    <source>
        <dbReference type="Pfam" id="PF04821"/>
    </source>
</evidence>
<dbReference type="GO" id="GO:0000076">
    <property type="term" value="P:DNA replication checkpoint signaling"/>
    <property type="evidence" value="ECO:0007669"/>
    <property type="project" value="TreeGrafter"/>
</dbReference>
<evidence type="ECO:0000313" key="6">
    <source>
        <dbReference type="Proteomes" id="UP000050790"/>
    </source>
</evidence>
<dbReference type="WBParaSite" id="SMRG1_13370.3">
    <property type="protein sequence ID" value="SMRG1_13370.3"/>
    <property type="gene ID" value="SMRG1_13370"/>
</dbReference>
<proteinExistence type="predicted"/>
<dbReference type="GO" id="GO:0006281">
    <property type="term" value="P:DNA repair"/>
    <property type="evidence" value="ECO:0007669"/>
    <property type="project" value="TreeGrafter"/>
</dbReference>
<dbReference type="PANTHER" id="PTHR22940:SF4">
    <property type="entry name" value="PROTEIN TIMELESS HOMOLOG"/>
    <property type="match status" value="1"/>
</dbReference>
<dbReference type="GO" id="GO:0003677">
    <property type="term" value="F:DNA binding"/>
    <property type="evidence" value="ECO:0007669"/>
    <property type="project" value="TreeGrafter"/>
</dbReference>
<keyword evidence="2" id="KW-0539">Nucleus</keyword>